<organism evidence="1 2">
    <name type="scientific">Citrus x changshan-huyou</name>
    <dbReference type="NCBI Taxonomy" id="2935761"/>
    <lineage>
        <taxon>Eukaryota</taxon>
        <taxon>Viridiplantae</taxon>
        <taxon>Streptophyta</taxon>
        <taxon>Embryophyta</taxon>
        <taxon>Tracheophyta</taxon>
        <taxon>Spermatophyta</taxon>
        <taxon>Magnoliopsida</taxon>
        <taxon>eudicotyledons</taxon>
        <taxon>Gunneridae</taxon>
        <taxon>Pentapetalae</taxon>
        <taxon>rosids</taxon>
        <taxon>malvids</taxon>
        <taxon>Sapindales</taxon>
        <taxon>Rutaceae</taxon>
        <taxon>Aurantioideae</taxon>
        <taxon>Citrus</taxon>
    </lineage>
</organism>
<keyword evidence="2" id="KW-1185">Reference proteome</keyword>
<protein>
    <submittedName>
        <fullName evidence="1">Uncharacterized protein</fullName>
    </submittedName>
</protein>
<evidence type="ECO:0000313" key="2">
    <source>
        <dbReference type="Proteomes" id="UP001428341"/>
    </source>
</evidence>
<name>A0AAP0MWU1_9ROSI</name>
<comment type="caution">
    <text evidence="1">The sequence shown here is derived from an EMBL/GenBank/DDBJ whole genome shotgun (WGS) entry which is preliminary data.</text>
</comment>
<dbReference type="EMBL" id="JBCGBO010000001">
    <property type="protein sequence ID" value="KAK9228482.1"/>
    <property type="molecule type" value="Genomic_DNA"/>
</dbReference>
<proteinExistence type="predicted"/>
<accession>A0AAP0MWU1</accession>
<dbReference type="Proteomes" id="UP001428341">
    <property type="component" value="Unassembled WGS sequence"/>
</dbReference>
<reference evidence="1 2" key="1">
    <citation type="submission" date="2024-05" db="EMBL/GenBank/DDBJ databases">
        <title>Haplotype-resolved chromosome-level genome assembly of Huyou (Citrus changshanensis).</title>
        <authorList>
            <person name="Miao C."/>
            <person name="Chen W."/>
            <person name="Wu Y."/>
            <person name="Wang L."/>
            <person name="Zhao S."/>
            <person name="Grierson D."/>
            <person name="Xu C."/>
            <person name="Chen K."/>
        </authorList>
    </citation>
    <scope>NUCLEOTIDE SEQUENCE [LARGE SCALE GENOMIC DNA]</scope>
    <source>
        <strain evidence="1">01-14</strain>
        <tissue evidence="1">Leaf</tissue>
    </source>
</reference>
<sequence>MEKLGKHTPIYKSFTPQLSLNLSNSPSQDQIWPKGPSRRQMQALLCWVGVAEDQGGLSKCPVLTKTVNPLGSSPAGLDRVFQGFVCIIVSHGRIINDCLLMFEIERCVL</sequence>
<dbReference type="AlphaFoldDB" id="A0AAP0MWU1"/>
<evidence type="ECO:0000313" key="1">
    <source>
        <dbReference type="EMBL" id="KAK9228482.1"/>
    </source>
</evidence>
<gene>
    <name evidence="1" type="ORF">WN944_021433</name>
</gene>